<evidence type="ECO:0000313" key="1">
    <source>
        <dbReference type="EMBL" id="GCE94302.1"/>
    </source>
</evidence>
<reference evidence="1 2" key="1">
    <citation type="journal article" date="2019" name="J Genomics">
        <title>The Draft Genome of a Hydrogen-producing Cyanobacterium, Arthrospira platensis NIES-46.</title>
        <authorList>
            <person name="Suzuki S."/>
            <person name="Yamaguchi H."/>
            <person name="Kawachi M."/>
        </authorList>
    </citation>
    <scope>NUCLEOTIDE SEQUENCE [LARGE SCALE GENOMIC DNA]</scope>
    <source>
        <strain evidence="1 2">NIES-46</strain>
    </source>
</reference>
<evidence type="ECO:0000313" key="2">
    <source>
        <dbReference type="Proteomes" id="UP000326169"/>
    </source>
</evidence>
<protein>
    <recommendedName>
        <fullName evidence="3">Transposase</fullName>
    </recommendedName>
</protein>
<gene>
    <name evidence="1" type="ORF">NIES46_23560</name>
</gene>
<evidence type="ECO:0008006" key="3">
    <source>
        <dbReference type="Google" id="ProtNLM"/>
    </source>
</evidence>
<organism evidence="1 2">
    <name type="scientific">Limnospira platensis NIES-46</name>
    <dbReference type="NCBI Taxonomy" id="1236695"/>
    <lineage>
        <taxon>Bacteria</taxon>
        <taxon>Bacillati</taxon>
        <taxon>Cyanobacteriota</taxon>
        <taxon>Cyanophyceae</taxon>
        <taxon>Oscillatoriophycideae</taxon>
        <taxon>Oscillatoriales</taxon>
        <taxon>Sirenicapillariaceae</taxon>
        <taxon>Limnospira</taxon>
    </lineage>
</organism>
<name>A0A5M3T6Q5_LIMPL</name>
<proteinExistence type="predicted"/>
<dbReference type="RefSeq" id="WP_043468610.1">
    <property type="nucleotide sequence ID" value="NZ_BIMW01000092.1"/>
</dbReference>
<sequence length="61" mass="7047">MDTVTPWVRFPLAYHNPYNLVNILREIINKNVLILNKLCKIKTICSDTLAQLNLTAPILRL</sequence>
<dbReference type="EMBL" id="BIMW01000092">
    <property type="protein sequence ID" value="GCE94302.1"/>
    <property type="molecule type" value="Genomic_DNA"/>
</dbReference>
<accession>A0A5M3T6Q5</accession>
<dbReference type="Proteomes" id="UP000326169">
    <property type="component" value="Unassembled WGS sequence"/>
</dbReference>
<comment type="caution">
    <text evidence="1">The sequence shown here is derived from an EMBL/GenBank/DDBJ whole genome shotgun (WGS) entry which is preliminary data.</text>
</comment>
<keyword evidence="2" id="KW-1185">Reference proteome</keyword>
<dbReference type="GeneID" id="301685913"/>